<dbReference type="AlphaFoldDB" id="A0A2A4I443"/>
<dbReference type="Proteomes" id="UP000218323">
    <property type="component" value="Unassembled WGS sequence"/>
</dbReference>
<keyword evidence="2" id="KW-1185">Reference proteome</keyword>
<organism evidence="1 2">
    <name type="scientific">Sphingomonas adhaesiva</name>
    <dbReference type="NCBI Taxonomy" id="28212"/>
    <lineage>
        <taxon>Bacteria</taxon>
        <taxon>Pseudomonadati</taxon>
        <taxon>Pseudomonadota</taxon>
        <taxon>Alphaproteobacteria</taxon>
        <taxon>Sphingomonadales</taxon>
        <taxon>Sphingomonadaceae</taxon>
        <taxon>Sphingomonas</taxon>
    </lineage>
</organism>
<evidence type="ECO:0000313" key="2">
    <source>
        <dbReference type="Proteomes" id="UP000218323"/>
    </source>
</evidence>
<comment type="caution">
    <text evidence="1">The sequence shown here is derived from an EMBL/GenBank/DDBJ whole genome shotgun (WGS) entry which is preliminary data.</text>
</comment>
<name>A0A2A4I443_9SPHN</name>
<accession>A0A2A4I443</accession>
<protein>
    <submittedName>
        <fullName evidence="1">Uncharacterized protein</fullName>
    </submittedName>
</protein>
<proteinExistence type="predicted"/>
<reference evidence="1 2" key="1">
    <citation type="submission" date="2017-09" db="EMBL/GenBank/DDBJ databases">
        <title>Sphingomonas adhaesiva DSM 7418, whole genome shotgun sequence.</title>
        <authorList>
            <person name="Feng G."/>
            <person name="Zhu H."/>
        </authorList>
    </citation>
    <scope>NUCLEOTIDE SEQUENCE [LARGE SCALE GENOMIC DNA]</scope>
    <source>
        <strain evidence="1 2">DSM 7418</strain>
    </source>
</reference>
<dbReference type="EMBL" id="NWVC01000010">
    <property type="protein sequence ID" value="PCG13235.1"/>
    <property type="molecule type" value="Genomic_DNA"/>
</dbReference>
<evidence type="ECO:0000313" key="1">
    <source>
        <dbReference type="EMBL" id="PCG13235.1"/>
    </source>
</evidence>
<sequence>MGFSVQPGWMAHMAAKERLQADHVAALPAMAQEAGMIASPSAHRAALAPVTGCRAGALAPSA</sequence>
<gene>
    <name evidence="1" type="ORF">COA07_15520</name>
</gene>